<dbReference type="Proteomes" id="UP000320048">
    <property type="component" value="Unassembled WGS sequence"/>
</dbReference>
<comment type="caution">
    <text evidence="3">The sequence shown here is derived from an EMBL/GenBank/DDBJ whole genome shotgun (WGS) entry which is preliminary data.</text>
</comment>
<feature type="domain" description="DUF7948" evidence="2">
    <location>
        <begin position="75"/>
        <end position="305"/>
    </location>
</feature>
<dbReference type="PANTHER" id="PTHR35580:SF1">
    <property type="entry name" value="PHYTASE-LIKE DOMAIN-CONTAINING PROTEIN"/>
    <property type="match status" value="1"/>
</dbReference>
<dbReference type="InterPro" id="IPR057708">
    <property type="entry name" value="DUF7948"/>
</dbReference>
<dbReference type="AlphaFoldDB" id="A0A537J2V3"/>
<dbReference type="EMBL" id="VBAO01000426">
    <property type="protein sequence ID" value="TMI77815.1"/>
    <property type="molecule type" value="Genomic_DNA"/>
</dbReference>
<keyword evidence="1" id="KW-0812">Transmembrane</keyword>
<name>A0A537J2V3_9BACT</name>
<dbReference type="Pfam" id="PF25778">
    <property type="entry name" value="DUF7948"/>
    <property type="match status" value="1"/>
</dbReference>
<proteinExistence type="predicted"/>
<keyword evidence="1" id="KW-1133">Transmembrane helix</keyword>
<sequence length="387" mass="40737">MGGKGLGLVLVVVITVGGIFFPAGSPLTGSSGNRPGPAAGGTTAGVPLAPRGLVAAATDTPRQPSAAYGRLPLAFEANRGQTDPQVKFLTRTGHHVVFFTPTEAVLVLTTGQGKRKNNVERASRSPRRPQTRAATVVRMGFAGANPAPRITGLEALPGTANYFIGNNRARWHTSVPLYARVHYADVYPGIDLSFYGAAPEAQAGVSGPRSGPQHLEYDFVVRPGADPSTIALDFQGAEALDITGQGDLVLQLPDGGTLRQSKPVVYQVVKGVRQTIAGGYVRKTAHQIGFRISAYDRRQPLVIDPAYLGYSTYLGGSMDDEGDGIAVDGSGNAYVTGYTYSTDFPTTPDSVQRDQASGGVYYDAFVSVLDPTGRAAQLPWTARAMPT</sequence>
<evidence type="ECO:0000259" key="2">
    <source>
        <dbReference type="Pfam" id="PF25778"/>
    </source>
</evidence>
<keyword evidence="1" id="KW-0472">Membrane</keyword>
<protein>
    <recommendedName>
        <fullName evidence="2">DUF7948 domain-containing protein</fullName>
    </recommendedName>
</protein>
<evidence type="ECO:0000256" key="1">
    <source>
        <dbReference type="SAM" id="Phobius"/>
    </source>
</evidence>
<dbReference type="PANTHER" id="PTHR35580">
    <property type="entry name" value="CELL SURFACE GLYCOPROTEIN (S-LAYER PROTEIN)-LIKE PROTEIN"/>
    <property type="match status" value="1"/>
</dbReference>
<feature type="transmembrane region" description="Helical" evidence="1">
    <location>
        <begin position="6"/>
        <end position="24"/>
    </location>
</feature>
<evidence type="ECO:0000313" key="4">
    <source>
        <dbReference type="Proteomes" id="UP000320048"/>
    </source>
</evidence>
<dbReference type="Pfam" id="PF06739">
    <property type="entry name" value="SBBP"/>
    <property type="match status" value="1"/>
</dbReference>
<dbReference type="InterPro" id="IPR052918">
    <property type="entry name" value="Motility_Chemotaxis_Reg"/>
</dbReference>
<dbReference type="InterPro" id="IPR010620">
    <property type="entry name" value="SBBP_repeat"/>
</dbReference>
<evidence type="ECO:0000313" key="3">
    <source>
        <dbReference type="EMBL" id="TMI77815.1"/>
    </source>
</evidence>
<organism evidence="3 4">
    <name type="scientific">Candidatus Segetimicrobium genomatis</name>
    <dbReference type="NCBI Taxonomy" id="2569760"/>
    <lineage>
        <taxon>Bacteria</taxon>
        <taxon>Bacillati</taxon>
        <taxon>Candidatus Sysuimicrobiota</taxon>
        <taxon>Candidatus Sysuimicrobiia</taxon>
        <taxon>Candidatus Sysuimicrobiales</taxon>
        <taxon>Candidatus Segetimicrobiaceae</taxon>
        <taxon>Candidatus Segetimicrobium</taxon>
    </lineage>
</organism>
<reference evidence="3 4" key="1">
    <citation type="journal article" date="2019" name="Nat. Microbiol.">
        <title>Mediterranean grassland soil C-N compound turnover is dependent on rainfall and depth, and is mediated by genomically divergent microorganisms.</title>
        <authorList>
            <person name="Diamond S."/>
            <person name="Andeer P.F."/>
            <person name="Li Z."/>
            <person name="Crits-Christoph A."/>
            <person name="Burstein D."/>
            <person name="Anantharaman K."/>
            <person name="Lane K.R."/>
            <person name="Thomas B.C."/>
            <person name="Pan C."/>
            <person name="Northen T.R."/>
            <person name="Banfield J.F."/>
        </authorList>
    </citation>
    <scope>NUCLEOTIDE SEQUENCE [LARGE SCALE GENOMIC DNA]</scope>
    <source>
        <strain evidence="3">NP_7</strain>
    </source>
</reference>
<accession>A0A537J2V3</accession>
<gene>
    <name evidence="3" type="ORF">E6H04_13500</name>
</gene>